<keyword evidence="6 9" id="KW-0472">Membrane</keyword>
<dbReference type="Pfam" id="PF00083">
    <property type="entry name" value="Sugar_tr"/>
    <property type="match status" value="1"/>
</dbReference>
<dbReference type="OrthoDB" id="4142200at2759"/>
<dbReference type="CDD" id="cd17356">
    <property type="entry name" value="MFS_HXT"/>
    <property type="match status" value="1"/>
</dbReference>
<keyword evidence="5 9" id="KW-1133">Transmembrane helix</keyword>
<dbReference type="InterPro" id="IPR003663">
    <property type="entry name" value="Sugar/inositol_transpt"/>
</dbReference>
<feature type="transmembrane region" description="Helical" evidence="9">
    <location>
        <begin position="47"/>
        <end position="68"/>
    </location>
</feature>
<feature type="transmembrane region" description="Helical" evidence="9">
    <location>
        <begin position="296"/>
        <end position="316"/>
    </location>
</feature>
<evidence type="ECO:0000256" key="2">
    <source>
        <dbReference type="ARBA" id="ARBA00010992"/>
    </source>
</evidence>
<feature type="transmembrane region" description="Helical" evidence="9">
    <location>
        <begin position="80"/>
        <end position="98"/>
    </location>
</feature>
<feature type="transmembrane region" description="Helical" evidence="9">
    <location>
        <begin position="139"/>
        <end position="158"/>
    </location>
</feature>
<protein>
    <recommendedName>
        <fullName evidence="10">Major facilitator superfamily (MFS) profile domain-containing protein</fullName>
    </recommendedName>
</protein>
<proteinExistence type="inferred from homology"/>
<feature type="transmembrane region" description="Helical" evidence="9">
    <location>
        <begin position="328"/>
        <end position="349"/>
    </location>
</feature>
<evidence type="ECO:0000256" key="3">
    <source>
        <dbReference type="ARBA" id="ARBA00022448"/>
    </source>
</evidence>
<gene>
    <name evidence="11" type="ORF">VHEMI01205</name>
</gene>
<dbReference type="GO" id="GO:0016020">
    <property type="term" value="C:membrane"/>
    <property type="evidence" value="ECO:0007669"/>
    <property type="project" value="UniProtKB-SubCell"/>
</dbReference>
<evidence type="ECO:0000256" key="1">
    <source>
        <dbReference type="ARBA" id="ARBA00004141"/>
    </source>
</evidence>
<dbReference type="InterPro" id="IPR005828">
    <property type="entry name" value="MFS_sugar_transport-like"/>
</dbReference>
<dbReference type="NCBIfam" id="TIGR00879">
    <property type="entry name" value="SP"/>
    <property type="match status" value="1"/>
</dbReference>
<evidence type="ECO:0000256" key="7">
    <source>
        <dbReference type="ARBA" id="ARBA00023180"/>
    </source>
</evidence>
<dbReference type="HOGENOM" id="CLU_001265_30_12_1"/>
<dbReference type="InterPro" id="IPR050360">
    <property type="entry name" value="MFS_Sugar_Transporters"/>
</dbReference>
<dbReference type="Proteomes" id="UP000039046">
    <property type="component" value="Unassembled WGS sequence"/>
</dbReference>
<dbReference type="InterPro" id="IPR020846">
    <property type="entry name" value="MFS_dom"/>
</dbReference>
<feature type="transmembrane region" description="Helical" evidence="9">
    <location>
        <begin position="408"/>
        <end position="430"/>
    </location>
</feature>
<feature type="transmembrane region" description="Helical" evidence="9">
    <location>
        <begin position="369"/>
        <end position="396"/>
    </location>
</feature>
<keyword evidence="4 9" id="KW-0812">Transmembrane</keyword>
<feature type="transmembrane region" description="Helical" evidence="9">
    <location>
        <begin position="260"/>
        <end position="284"/>
    </location>
</feature>
<dbReference type="AlphaFoldDB" id="A0A0A1SL92"/>
<keyword evidence="12" id="KW-1185">Reference proteome</keyword>
<dbReference type="GO" id="GO:0005351">
    <property type="term" value="F:carbohydrate:proton symporter activity"/>
    <property type="evidence" value="ECO:0007669"/>
    <property type="project" value="TreeGrafter"/>
</dbReference>
<evidence type="ECO:0000259" key="10">
    <source>
        <dbReference type="PROSITE" id="PS50850"/>
    </source>
</evidence>
<organism evidence="11 12">
    <name type="scientific">[Torrubiella] hemipterigena</name>
    <dbReference type="NCBI Taxonomy" id="1531966"/>
    <lineage>
        <taxon>Eukaryota</taxon>
        <taxon>Fungi</taxon>
        <taxon>Dikarya</taxon>
        <taxon>Ascomycota</taxon>
        <taxon>Pezizomycotina</taxon>
        <taxon>Sordariomycetes</taxon>
        <taxon>Hypocreomycetidae</taxon>
        <taxon>Hypocreales</taxon>
        <taxon>Clavicipitaceae</taxon>
        <taxon>Clavicipitaceae incertae sedis</taxon>
        <taxon>'Torrubiella' clade</taxon>
    </lineage>
</organism>
<sequence length="506" mass="55521">MAPRITNAYVVAVLATIGGLLQGFDVSSLSAILASPQYKAYFGTPNAVAQGAITASMAGGSLLGSLFASWTGDRIGRRDTIGAACIVFICGSALMSAAQNRAMLVVSRVINGWAVGMLTSQGPIYIAEISPTHRRGQLISLQQWMITWGILIMYYISYGTSFIGSNASFRIPWGIQMIPAMILLSCAPLMPRSPRWLANKDRWEEAHASLAALRSGDDLQDPVVLHEMQLIRERVAEERKHGSASWAEVFSRRNIIRVHVAVFSHIWAQYSGTNALLYYIVYIFQMAGLSGTTNLTIASIQYVINTVMTLPALFFIDKLPRRRVMMSGSMVMAILLFATGAIMATQGHAVPGGLAGSPNITWVVENSAASKAIIVCSYLFIATFACTWGPMGWVYPSEVIPLYIRSKAVSLATVFNWLCNFSLTFMTPVAFQNIQWRVYMIFGTLCACAFIHVYLFFQETRGVALEEVNAIFDNNTFAFGKTKRSELGGLEESVEIALSKEKNNPL</sequence>
<dbReference type="STRING" id="1531966.A0A0A1SL92"/>
<feature type="domain" description="Major facilitator superfamily (MFS) profile" evidence="10">
    <location>
        <begin position="11"/>
        <end position="461"/>
    </location>
</feature>
<evidence type="ECO:0000256" key="8">
    <source>
        <dbReference type="RuleBase" id="RU003346"/>
    </source>
</evidence>
<keyword evidence="7" id="KW-0325">Glycoprotein</keyword>
<feature type="transmembrane region" description="Helical" evidence="9">
    <location>
        <begin position="436"/>
        <end position="457"/>
    </location>
</feature>
<dbReference type="InterPro" id="IPR036259">
    <property type="entry name" value="MFS_trans_sf"/>
</dbReference>
<reference evidence="11 12" key="1">
    <citation type="journal article" date="2015" name="Genome Announc.">
        <title>Draft Genome Sequence and Gene Annotation of the Entomopathogenic Fungus Verticillium hemipterigenum.</title>
        <authorList>
            <person name="Horn F."/>
            <person name="Habel A."/>
            <person name="Scharf D.H."/>
            <person name="Dworschak J."/>
            <person name="Brakhage A.A."/>
            <person name="Guthke R."/>
            <person name="Hertweck C."/>
            <person name="Linde J."/>
        </authorList>
    </citation>
    <scope>NUCLEOTIDE SEQUENCE [LARGE SCALE GENOMIC DNA]</scope>
</reference>
<dbReference type="SUPFAM" id="SSF103473">
    <property type="entry name" value="MFS general substrate transporter"/>
    <property type="match status" value="1"/>
</dbReference>
<dbReference type="Gene3D" id="1.20.1250.20">
    <property type="entry name" value="MFS general substrate transporter like domains"/>
    <property type="match status" value="1"/>
</dbReference>
<dbReference type="FunFam" id="1.20.1250.20:FF:000026">
    <property type="entry name" value="MFS quinate transporter QutD"/>
    <property type="match status" value="1"/>
</dbReference>
<accession>A0A0A1SL92</accession>
<evidence type="ECO:0000313" key="12">
    <source>
        <dbReference type="Proteomes" id="UP000039046"/>
    </source>
</evidence>
<evidence type="ECO:0000256" key="4">
    <source>
        <dbReference type="ARBA" id="ARBA00022692"/>
    </source>
</evidence>
<keyword evidence="3 8" id="KW-0813">Transport</keyword>
<dbReference type="PROSITE" id="PS50850">
    <property type="entry name" value="MFS"/>
    <property type="match status" value="1"/>
</dbReference>
<dbReference type="EMBL" id="CDHN01000001">
    <property type="protein sequence ID" value="CEJ81053.1"/>
    <property type="molecule type" value="Genomic_DNA"/>
</dbReference>
<dbReference type="PANTHER" id="PTHR48022:SF7">
    <property type="entry name" value="MAJOR FACILITATOR SUPERFAMILY (MFS) PROFILE DOMAIN-CONTAINING PROTEIN-RELATED"/>
    <property type="match status" value="1"/>
</dbReference>
<evidence type="ECO:0000313" key="11">
    <source>
        <dbReference type="EMBL" id="CEJ81053.1"/>
    </source>
</evidence>
<dbReference type="PANTHER" id="PTHR48022">
    <property type="entry name" value="PLASTIDIC GLUCOSE TRANSPORTER 4"/>
    <property type="match status" value="1"/>
</dbReference>
<evidence type="ECO:0000256" key="5">
    <source>
        <dbReference type="ARBA" id="ARBA00022989"/>
    </source>
</evidence>
<comment type="similarity">
    <text evidence="2 8">Belongs to the major facilitator superfamily. Sugar transporter (TC 2.A.1.1) family.</text>
</comment>
<name>A0A0A1SL92_9HYPO</name>
<evidence type="ECO:0000256" key="6">
    <source>
        <dbReference type="ARBA" id="ARBA00023136"/>
    </source>
</evidence>
<dbReference type="PRINTS" id="PR00171">
    <property type="entry name" value="SUGRTRNSPORT"/>
</dbReference>
<evidence type="ECO:0000256" key="9">
    <source>
        <dbReference type="SAM" id="Phobius"/>
    </source>
</evidence>
<comment type="subcellular location">
    <subcellularLocation>
        <location evidence="1">Membrane</location>
        <topology evidence="1">Multi-pass membrane protein</topology>
    </subcellularLocation>
</comment>